<dbReference type="Proteomes" id="UP000799537">
    <property type="component" value="Unassembled WGS sequence"/>
</dbReference>
<name>A0A6A6CCE1_ZASCE</name>
<organism evidence="1 2">
    <name type="scientific">Zasmidium cellare ATCC 36951</name>
    <dbReference type="NCBI Taxonomy" id="1080233"/>
    <lineage>
        <taxon>Eukaryota</taxon>
        <taxon>Fungi</taxon>
        <taxon>Dikarya</taxon>
        <taxon>Ascomycota</taxon>
        <taxon>Pezizomycotina</taxon>
        <taxon>Dothideomycetes</taxon>
        <taxon>Dothideomycetidae</taxon>
        <taxon>Mycosphaerellales</taxon>
        <taxon>Mycosphaerellaceae</taxon>
        <taxon>Zasmidium</taxon>
    </lineage>
</organism>
<sequence length="226" mass="26061">MSSSPYNLRKSSLPSAKARNLSTYMQDLYTEGRTASPRKRHKLANELIAIMERRRARSPSISDATIMVANEIVSVGRPPEWHIARHQMDLFQEWEEAMGITREDFERDVEFIPWLGIEDAVPKMMGQFGVVDMVGPIQGRSLTAKRLDGKEMGPERVPSVEEMSWREWRRLSRACNLLLEAVDGLPWGWEMEDAEWEAFSRAGELFNGDQSRDLRELSALYKWENA</sequence>
<reference evidence="1" key="1">
    <citation type="journal article" date="2020" name="Stud. Mycol.">
        <title>101 Dothideomycetes genomes: a test case for predicting lifestyles and emergence of pathogens.</title>
        <authorList>
            <person name="Haridas S."/>
            <person name="Albert R."/>
            <person name="Binder M."/>
            <person name="Bloem J."/>
            <person name="Labutti K."/>
            <person name="Salamov A."/>
            <person name="Andreopoulos B."/>
            <person name="Baker S."/>
            <person name="Barry K."/>
            <person name="Bills G."/>
            <person name="Bluhm B."/>
            <person name="Cannon C."/>
            <person name="Castanera R."/>
            <person name="Culley D."/>
            <person name="Daum C."/>
            <person name="Ezra D."/>
            <person name="Gonzalez J."/>
            <person name="Henrissat B."/>
            <person name="Kuo A."/>
            <person name="Liang C."/>
            <person name="Lipzen A."/>
            <person name="Lutzoni F."/>
            <person name="Magnuson J."/>
            <person name="Mondo S."/>
            <person name="Nolan M."/>
            <person name="Ohm R."/>
            <person name="Pangilinan J."/>
            <person name="Park H.-J."/>
            <person name="Ramirez L."/>
            <person name="Alfaro M."/>
            <person name="Sun H."/>
            <person name="Tritt A."/>
            <person name="Yoshinaga Y."/>
            <person name="Zwiers L.-H."/>
            <person name="Turgeon B."/>
            <person name="Goodwin S."/>
            <person name="Spatafora J."/>
            <person name="Crous P."/>
            <person name="Grigoriev I."/>
        </authorList>
    </citation>
    <scope>NUCLEOTIDE SEQUENCE</scope>
    <source>
        <strain evidence="1">ATCC 36951</strain>
    </source>
</reference>
<protein>
    <submittedName>
        <fullName evidence="1">Uncharacterized protein</fullName>
    </submittedName>
</protein>
<dbReference type="EMBL" id="ML993602">
    <property type="protein sequence ID" value="KAF2164854.1"/>
    <property type="molecule type" value="Genomic_DNA"/>
</dbReference>
<accession>A0A6A6CCE1</accession>
<keyword evidence="2" id="KW-1185">Reference proteome</keyword>
<evidence type="ECO:0000313" key="2">
    <source>
        <dbReference type="Proteomes" id="UP000799537"/>
    </source>
</evidence>
<evidence type="ECO:0000313" key="1">
    <source>
        <dbReference type="EMBL" id="KAF2164854.1"/>
    </source>
</evidence>
<dbReference type="AlphaFoldDB" id="A0A6A6CCE1"/>
<gene>
    <name evidence="1" type="ORF">M409DRAFT_56224</name>
</gene>
<dbReference type="RefSeq" id="XP_033665743.1">
    <property type="nucleotide sequence ID" value="XM_033813225.1"/>
</dbReference>
<proteinExistence type="predicted"/>
<dbReference type="GeneID" id="54566497"/>